<organism evidence="2 3">
    <name type="scientific">Lampropedia hyalina DSM 16112</name>
    <dbReference type="NCBI Taxonomy" id="1122156"/>
    <lineage>
        <taxon>Bacteria</taxon>
        <taxon>Pseudomonadati</taxon>
        <taxon>Pseudomonadota</taxon>
        <taxon>Betaproteobacteria</taxon>
        <taxon>Burkholderiales</taxon>
        <taxon>Comamonadaceae</taxon>
        <taxon>Lampropedia</taxon>
    </lineage>
</organism>
<sequence length="326" mass="35977">MTAATTTPLPIARLILTVRADAPLHLPPYIGSTLRGAFGHALKSLALLPHHHNNPCALAERCPYCQVFAPAPQPTHPSGQTPAPYIIEPPAPYHPRRLQPGQTFRFGLVLIGKALPHLPAIVQAFERAMRHGLTQQHTPCTLLNVQHEQARQTLWQTGQSQATQPATTIPPASTLGQHLSLHLHTPLRLQQQSRIIGQNQLTAYHLLIGLARRYQLLLDTHLGPQAPQQNFSQLAELAHTIDLDASELHWFDWERYSNRQQQAMKLGGLLGTLHLHGQLAPFSQLLHLGQWLHLGKETTFGLGGYAIDQDTPATRPAHTHTPTATA</sequence>
<dbReference type="Pfam" id="PF10040">
    <property type="entry name" value="CRISPR_Cas6"/>
    <property type="match status" value="1"/>
</dbReference>
<name>A0A1M4YCZ6_9BURK</name>
<reference evidence="2 3" key="1">
    <citation type="submission" date="2016-11" db="EMBL/GenBank/DDBJ databases">
        <authorList>
            <person name="Jaros S."/>
            <person name="Januszkiewicz K."/>
            <person name="Wedrychowicz H."/>
        </authorList>
    </citation>
    <scope>NUCLEOTIDE SEQUENCE [LARGE SCALE GENOMIC DNA]</scope>
    <source>
        <strain evidence="2 3">DSM 16112</strain>
    </source>
</reference>
<evidence type="ECO:0000313" key="3">
    <source>
        <dbReference type="Proteomes" id="UP000184327"/>
    </source>
</evidence>
<proteinExistence type="predicted"/>
<dbReference type="EMBL" id="FQUZ01000011">
    <property type="protein sequence ID" value="SHF03488.1"/>
    <property type="molecule type" value="Genomic_DNA"/>
</dbReference>
<dbReference type="STRING" id="1122156.SAMN02745117_01233"/>
<feature type="domain" description="CRISPR-associated protein Cas6 C-terminal" evidence="1">
    <location>
        <begin position="181"/>
        <end position="305"/>
    </location>
</feature>
<keyword evidence="3" id="KW-1185">Reference proteome</keyword>
<gene>
    <name evidence="2" type="ORF">SAMN02745117_01233</name>
</gene>
<dbReference type="InterPro" id="IPR019267">
    <property type="entry name" value="CRISPR-assoc_Cas6_C"/>
</dbReference>
<accession>A0A1M4YCZ6</accession>
<dbReference type="RefSeq" id="WP_084522957.1">
    <property type="nucleotide sequence ID" value="NZ_FQUZ01000011.1"/>
</dbReference>
<dbReference type="OrthoDB" id="9787241at2"/>
<evidence type="ECO:0000259" key="1">
    <source>
        <dbReference type="Pfam" id="PF10040"/>
    </source>
</evidence>
<dbReference type="Gene3D" id="3.30.70.1900">
    <property type="match status" value="1"/>
</dbReference>
<protein>
    <submittedName>
        <fullName evidence="2">Uncharacterized conserved protein</fullName>
    </submittedName>
</protein>
<dbReference type="Proteomes" id="UP000184327">
    <property type="component" value="Unassembled WGS sequence"/>
</dbReference>
<dbReference type="AlphaFoldDB" id="A0A1M4YCZ6"/>
<evidence type="ECO:0000313" key="2">
    <source>
        <dbReference type="EMBL" id="SHF03488.1"/>
    </source>
</evidence>